<dbReference type="KEGG" id="llu:AKJ09_09679"/>
<dbReference type="RefSeq" id="WP_146653850.1">
    <property type="nucleotide sequence ID" value="NZ_CP012333.1"/>
</dbReference>
<feature type="domain" description="Imelysin-like" evidence="5">
    <location>
        <begin position="47"/>
        <end position="374"/>
    </location>
</feature>
<sequence length="397" mass="42749">MSFKPLCLIPVLLLAAACSSSDDTSSISGTGGVDKAAVVKSYATIVHQNYEDSVAEAKKLQTAINAFVASPTQATFDAAKKAWIAARPAYLQTEAFRFYNGPIDNEENGPEGMINGWPLDENFIDYTIGNPEAGIINMTAEFPQITKDVIAENNEKDGEKNLSAGWHAIEFLLWGQDLNADGTPHAQGPGQRPYTDFVDGGTASNQARRREYLKGATDLLVEHIESVEVQWDLDNPESYGAKFVAGDSDQALSNILKGVISLAATELPKERMNNAYETKDQEEEHSCFSDTTNQDMIYDALGIENVYLGRYGSLSGPSISDLVKAKDPALDEKVRTVLTAALNATKAIPAPFDQQILGDDGSPGRQKVKAAIDAWTPVANGVHEAATALGAKINFGE</sequence>
<evidence type="ECO:0000256" key="4">
    <source>
        <dbReference type="SAM" id="SignalP"/>
    </source>
</evidence>
<evidence type="ECO:0000256" key="2">
    <source>
        <dbReference type="ARBA" id="ARBA00022729"/>
    </source>
</evidence>
<organism evidence="6 7">
    <name type="scientific">Labilithrix luteola</name>
    <dbReference type="NCBI Taxonomy" id="1391654"/>
    <lineage>
        <taxon>Bacteria</taxon>
        <taxon>Pseudomonadati</taxon>
        <taxon>Myxococcota</taxon>
        <taxon>Polyangia</taxon>
        <taxon>Polyangiales</taxon>
        <taxon>Labilitrichaceae</taxon>
        <taxon>Labilithrix</taxon>
    </lineage>
</organism>
<keyword evidence="2 4" id="KW-0732">Signal</keyword>
<dbReference type="Gene3D" id="1.20.1420.20">
    <property type="entry name" value="M75 peptidase, HXXE motif"/>
    <property type="match status" value="1"/>
</dbReference>
<feature type="signal peptide" evidence="4">
    <location>
        <begin position="1"/>
        <end position="22"/>
    </location>
</feature>
<keyword evidence="7" id="KW-1185">Reference proteome</keyword>
<evidence type="ECO:0000259" key="5">
    <source>
        <dbReference type="Pfam" id="PF09375"/>
    </source>
</evidence>
<dbReference type="CDD" id="cd14657">
    <property type="entry name" value="Imelysin_IrpA-like"/>
    <property type="match status" value="1"/>
</dbReference>
<dbReference type="EMBL" id="CP012333">
    <property type="protein sequence ID" value="AKV03016.1"/>
    <property type="molecule type" value="Genomic_DNA"/>
</dbReference>
<evidence type="ECO:0000256" key="3">
    <source>
        <dbReference type="SAM" id="MobiDB-lite"/>
    </source>
</evidence>
<comment type="subcellular location">
    <subcellularLocation>
        <location evidence="1">Cell envelope</location>
    </subcellularLocation>
</comment>
<dbReference type="OrthoDB" id="9764688at2"/>
<dbReference type="PATRIC" id="fig|1391654.3.peg.9802"/>
<protein>
    <submittedName>
        <fullName evidence="6">Iron-regulated protein A</fullName>
    </submittedName>
</protein>
<dbReference type="InterPro" id="IPR038352">
    <property type="entry name" value="Imelysin_sf"/>
</dbReference>
<gene>
    <name evidence="6" type="ORF">AKJ09_09679</name>
</gene>
<name>A0A0K1QB52_9BACT</name>
<evidence type="ECO:0000313" key="7">
    <source>
        <dbReference type="Proteomes" id="UP000064967"/>
    </source>
</evidence>
<dbReference type="AlphaFoldDB" id="A0A0K1QB52"/>
<evidence type="ECO:0000313" key="6">
    <source>
        <dbReference type="EMBL" id="AKV03016.1"/>
    </source>
</evidence>
<dbReference type="Pfam" id="PF09375">
    <property type="entry name" value="Peptidase_M75"/>
    <property type="match status" value="1"/>
</dbReference>
<proteinExistence type="predicted"/>
<dbReference type="Proteomes" id="UP000064967">
    <property type="component" value="Chromosome"/>
</dbReference>
<dbReference type="STRING" id="1391654.AKJ09_09679"/>
<dbReference type="InterPro" id="IPR018976">
    <property type="entry name" value="Imelysin-like"/>
</dbReference>
<dbReference type="PROSITE" id="PS51257">
    <property type="entry name" value="PROKAR_LIPOPROTEIN"/>
    <property type="match status" value="1"/>
</dbReference>
<feature type="chain" id="PRO_5005467177" evidence="4">
    <location>
        <begin position="23"/>
        <end position="397"/>
    </location>
</feature>
<evidence type="ECO:0000256" key="1">
    <source>
        <dbReference type="ARBA" id="ARBA00004196"/>
    </source>
</evidence>
<dbReference type="GO" id="GO:0030313">
    <property type="term" value="C:cell envelope"/>
    <property type="evidence" value="ECO:0007669"/>
    <property type="project" value="UniProtKB-SubCell"/>
</dbReference>
<feature type="region of interest" description="Disordered" evidence="3">
    <location>
        <begin position="180"/>
        <end position="202"/>
    </location>
</feature>
<reference evidence="6 7" key="1">
    <citation type="submission" date="2015-08" db="EMBL/GenBank/DDBJ databases">
        <authorList>
            <person name="Babu N.S."/>
            <person name="Beckwith C.J."/>
            <person name="Beseler K.G."/>
            <person name="Brison A."/>
            <person name="Carone J.V."/>
            <person name="Caskin T.P."/>
            <person name="Diamond M."/>
            <person name="Durham M.E."/>
            <person name="Foxe J.M."/>
            <person name="Go M."/>
            <person name="Henderson B.A."/>
            <person name="Jones I.B."/>
            <person name="McGettigan J.A."/>
            <person name="Micheletti S.J."/>
            <person name="Nasrallah M.E."/>
            <person name="Ortiz D."/>
            <person name="Piller C.R."/>
            <person name="Privatt S.R."/>
            <person name="Schneider S.L."/>
            <person name="Sharp S."/>
            <person name="Smith T.C."/>
            <person name="Stanton J.D."/>
            <person name="Ullery H.E."/>
            <person name="Wilson R.J."/>
            <person name="Serrano M.G."/>
            <person name="Buck G."/>
            <person name="Lee V."/>
            <person name="Wang Y."/>
            <person name="Carvalho R."/>
            <person name="Voegtly L."/>
            <person name="Shi R."/>
            <person name="Duckworth R."/>
            <person name="Johnson A."/>
            <person name="Loviza R."/>
            <person name="Walstead R."/>
            <person name="Shah Z."/>
            <person name="Kiflezghi M."/>
            <person name="Wade K."/>
            <person name="Ball S.L."/>
            <person name="Bradley K.W."/>
            <person name="Asai D.J."/>
            <person name="Bowman C.A."/>
            <person name="Russell D.A."/>
            <person name="Pope W.H."/>
            <person name="Jacobs-Sera D."/>
            <person name="Hendrix R.W."/>
            <person name="Hatfull G.F."/>
        </authorList>
    </citation>
    <scope>NUCLEOTIDE SEQUENCE [LARGE SCALE GENOMIC DNA]</scope>
    <source>
        <strain evidence="6 7">DSM 27648</strain>
    </source>
</reference>
<accession>A0A0K1QB52</accession>